<comment type="caution">
    <text evidence="1">The sequence shown here is derived from an EMBL/GenBank/DDBJ whole genome shotgun (WGS) entry which is preliminary data.</text>
</comment>
<evidence type="ECO:0008006" key="3">
    <source>
        <dbReference type="Google" id="ProtNLM"/>
    </source>
</evidence>
<dbReference type="Proteomes" id="UP000297714">
    <property type="component" value="Unassembled WGS sequence"/>
</dbReference>
<sequence>MLRIRSRLGYRRWKRGFDGRILLIFFSMVLLFLLLKNCNARRENRFDYALNTVSRDFSPLVTSVLQRQKTENSINTQLLYAAYMTLFDNRAYDDKAEVRRRLLRSFYTEGKDGPVPVSDTDQIFNNIQAEFSVTVDSGLRREIVNLSKEIAPGYLNAADLLRKNLKSGDGAKNNIGLVNFAWNALSCKSGYIFGAAGQTVDGSFLEQQKARFAGVERAGLSKEQCDSILLRFGGRPSFDCGGLIKAYSWLDESTGEIVRGRPDAIPDCTANDLYALAQVKGNISEMPETPGLGVHKDGHVGIYIGGDEVIEAEGSAYGVVKTRLWGRGWEHYFRVPKITYVQNGTYLIHNRKITLYDGKIAG</sequence>
<name>A0A4Z0YJP1_9FIRM</name>
<dbReference type="InterPro" id="IPR038765">
    <property type="entry name" value="Papain-like_cys_pep_sf"/>
</dbReference>
<dbReference type="EMBL" id="SRMQ01000003">
    <property type="protein sequence ID" value="TGJ77082.1"/>
    <property type="molecule type" value="Genomic_DNA"/>
</dbReference>
<gene>
    <name evidence="1" type="ORF">CAGA_11580</name>
</gene>
<evidence type="ECO:0000313" key="2">
    <source>
        <dbReference type="Proteomes" id="UP000297714"/>
    </source>
</evidence>
<evidence type="ECO:0000313" key="1">
    <source>
        <dbReference type="EMBL" id="TGJ77082.1"/>
    </source>
</evidence>
<protein>
    <recommendedName>
        <fullName evidence="3">NlpC/P60 family protein</fullName>
    </recommendedName>
</protein>
<dbReference type="SUPFAM" id="SSF54001">
    <property type="entry name" value="Cysteine proteinases"/>
    <property type="match status" value="1"/>
</dbReference>
<proteinExistence type="predicted"/>
<dbReference type="Gene3D" id="3.90.1720.10">
    <property type="entry name" value="endopeptidase domain like (from Nostoc punctiforme)"/>
    <property type="match status" value="1"/>
</dbReference>
<reference evidence="1 2" key="1">
    <citation type="submission" date="2019-04" db="EMBL/GenBank/DDBJ databases">
        <authorList>
            <person name="Poehlein A."/>
            <person name="Bengelsdorf F.R."/>
            <person name="Duerre P."/>
            <person name="Daniel R."/>
        </authorList>
    </citation>
    <scope>NUCLEOTIDE SEQUENCE [LARGE SCALE GENOMIC DNA]</scope>
    <source>
        <strain evidence="1 2">BS-1</strain>
    </source>
</reference>
<keyword evidence="2" id="KW-1185">Reference proteome</keyword>
<dbReference type="OrthoDB" id="9812962at2"/>
<accession>A0A4Z0YJP1</accession>
<dbReference type="RefSeq" id="WP_135658746.1">
    <property type="nucleotide sequence ID" value="NZ_SRMQ01000003.1"/>
</dbReference>
<dbReference type="AlphaFoldDB" id="A0A4Z0YJP1"/>
<organism evidence="1 2">
    <name type="scientific">Caproiciproducens galactitolivorans</name>
    <dbReference type="NCBI Taxonomy" id="642589"/>
    <lineage>
        <taxon>Bacteria</taxon>
        <taxon>Bacillati</taxon>
        <taxon>Bacillota</taxon>
        <taxon>Clostridia</taxon>
        <taxon>Eubacteriales</taxon>
        <taxon>Acutalibacteraceae</taxon>
        <taxon>Caproiciproducens</taxon>
    </lineage>
</organism>